<feature type="transmembrane region" description="Helical" evidence="1">
    <location>
        <begin position="111"/>
        <end position="137"/>
    </location>
</feature>
<dbReference type="PANTHER" id="PTHR35342:SF5">
    <property type="entry name" value="TRICARBOXYLIC TRANSPORT PROTEIN"/>
    <property type="match status" value="1"/>
</dbReference>
<feature type="transmembrane region" description="Helical" evidence="1">
    <location>
        <begin position="202"/>
        <end position="222"/>
    </location>
</feature>
<feature type="transmembrane region" description="Helical" evidence="1">
    <location>
        <begin position="55"/>
        <end position="76"/>
    </location>
</feature>
<evidence type="ECO:0000313" key="3">
    <source>
        <dbReference type="EMBL" id="MFC4350379.1"/>
    </source>
</evidence>
<feature type="transmembrane region" description="Helical" evidence="1">
    <location>
        <begin position="172"/>
        <end position="190"/>
    </location>
</feature>
<proteinExistence type="predicted"/>
<feature type="transmembrane region" description="Helical" evidence="1">
    <location>
        <begin position="467"/>
        <end position="488"/>
    </location>
</feature>
<dbReference type="PANTHER" id="PTHR35342">
    <property type="entry name" value="TRICARBOXYLIC TRANSPORT PROTEIN"/>
    <property type="match status" value="1"/>
</dbReference>
<feature type="transmembrane region" description="Helical" evidence="1">
    <location>
        <begin position="149"/>
        <end position="165"/>
    </location>
</feature>
<feature type="transmembrane region" description="Helical" evidence="1">
    <location>
        <begin position="416"/>
        <end position="446"/>
    </location>
</feature>
<dbReference type="Proteomes" id="UP001595799">
    <property type="component" value="Unassembled WGS sequence"/>
</dbReference>
<dbReference type="Pfam" id="PF01970">
    <property type="entry name" value="TctA"/>
    <property type="match status" value="1"/>
</dbReference>
<feature type="transmembrane region" description="Helical" evidence="1">
    <location>
        <begin position="261"/>
        <end position="282"/>
    </location>
</feature>
<keyword evidence="1" id="KW-1133">Transmembrane helix</keyword>
<feature type="domain" description="DUF112" evidence="2">
    <location>
        <begin position="23"/>
        <end position="441"/>
    </location>
</feature>
<dbReference type="RefSeq" id="WP_382420717.1">
    <property type="nucleotide sequence ID" value="NZ_JBHSCW010000001.1"/>
</dbReference>
<name>A0ABV8UGH1_9PROT</name>
<reference evidence="4" key="1">
    <citation type="journal article" date="2019" name="Int. J. Syst. Evol. Microbiol.">
        <title>The Global Catalogue of Microorganisms (GCM) 10K type strain sequencing project: providing services to taxonomists for standard genome sequencing and annotation.</title>
        <authorList>
            <consortium name="The Broad Institute Genomics Platform"/>
            <consortium name="The Broad Institute Genome Sequencing Center for Infectious Disease"/>
            <person name="Wu L."/>
            <person name="Ma J."/>
        </authorList>
    </citation>
    <scope>NUCLEOTIDE SEQUENCE [LARGE SCALE GENOMIC DNA]</scope>
    <source>
        <strain evidence="4">CECT 8472</strain>
    </source>
</reference>
<sequence>MELIDPSVVQSALAGVFQPMLIVSILAGVLIGLVFGAMPGLTATAGVAITTPLTFGMGFEAAMALLLGIYCGGYYAGSIPAILLNTPGSPGNAATSLDGYKMALKGEADRALGLSILASVVGGVVSVLLLMTIAPFLATLALKFTSVEYAVFGLFGLTCVAAISGKSLIKGIIGAVLGMYLGLVGIDQVSGMQRLTFGMPQLMNGIPLLPALIALFALAEVLSRVTQQDDESHLPVQQRYSALSALRELLRHKWLTIKSSLIGTFIGILPGTGPTIAAWIAYGETSRSEKTDTELGHGSPRGVIAAESSNNAVTGGALVPLLTLGIPGDTVTAVLIGALLIQGITPGPSFIGDNPILFTQILVLLILAYLCVLVVAMASRRWLPHILSVPLPVLLPIIAVLCAAGGYSVNNLSFDVILIAVLGLAGFVLLRVGIPMAPIVLGLVLGPIIERNLRQAMTVHDMDFTVFVTRPISAVLLIATAFMIVWAWRRWSKA</sequence>
<evidence type="ECO:0000259" key="2">
    <source>
        <dbReference type="Pfam" id="PF01970"/>
    </source>
</evidence>
<protein>
    <submittedName>
        <fullName evidence="3">Tripartite tricarboxylate transporter permease</fullName>
    </submittedName>
</protein>
<dbReference type="EMBL" id="JBHSCW010000001">
    <property type="protein sequence ID" value="MFC4350379.1"/>
    <property type="molecule type" value="Genomic_DNA"/>
</dbReference>
<dbReference type="PRINTS" id="PR00173">
    <property type="entry name" value="EDTRNSPORT"/>
</dbReference>
<feature type="transmembrane region" description="Helical" evidence="1">
    <location>
        <begin position="356"/>
        <end position="377"/>
    </location>
</feature>
<comment type="caution">
    <text evidence="3">The sequence shown here is derived from an EMBL/GenBank/DDBJ whole genome shotgun (WGS) entry which is preliminary data.</text>
</comment>
<keyword evidence="1" id="KW-0812">Transmembrane</keyword>
<evidence type="ECO:0000313" key="4">
    <source>
        <dbReference type="Proteomes" id="UP001595799"/>
    </source>
</evidence>
<keyword evidence="4" id="KW-1185">Reference proteome</keyword>
<accession>A0ABV8UGH1</accession>
<organism evidence="3 4">
    <name type="scientific">Fodinicurvata halophila</name>
    <dbReference type="NCBI Taxonomy" id="1419723"/>
    <lineage>
        <taxon>Bacteria</taxon>
        <taxon>Pseudomonadati</taxon>
        <taxon>Pseudomonadota</taxon>
        <taxon>Alphaproteobacteria</taxon>
        <taxon>Rhodospirillales</taxon>
        <taxon>Rhodovibrionaceae</taxon>
        <taxon>Fodinicurvata</taxon>
    </lineage>
</organism>
<keyword evidence="1" id="KW-0472">Membrane</keyword>
<feature type="transmembrane region" description="Helical" evidence="1">
    <location>
        <begin position="12"/>
        <end position="35"/>
    </location>
</feature>
<gene>
    <name evidence="3" type="ORF">ACFOW6_02355</name>
</gene>
<evidence type="ECO:0000256" key="1">
    <source>
        <dbReference type="SAM" id="Phobius"/>
    </source>
</evidence>
<dbReference type="InterPro" id="IPR002823">
    <property type="entry name" value="DUF112_TM"/>
</dbReference>
<feature type="transmembrane region" description="Helical" evidence="1">
    <location>
        <begin position="389"/>
        <end position="410"/>
    </location>
</feature>